<protein>
    <submittedName>
        <fullName evidence="3">Alpha/beta hydrolase fold domain-containing protein</fullName>
    </submittedName>
</protein>
<proteinExistence type="predicted"/>
<evidence type="ECO:0000313" key="3">
    <source>
        <dbReference type="EMBL" id="MDA5400369.1"/>
    </source>
</evidence>
<dbReference type="AlphaFoldDB" id="A0A9X3UKZ8"/>
<accession>A0A9X3UKZ8</accession>
<dbReference type="SUPFAM" id="SSF53474">
    <property type="entry name" value="alpha/beta-Hydrolases"/>
    <property type="match status" value="1"/>
</dbReference>
<comment type="caution">
    <text evidence="3">The sequence shown here is derived from an EMBL/GenBank/DDBJ whole genome shotgun (WGS) entry which is preliminary data.</text>
</comment>
<sequence>MAQVKFSGPLPLSLASFMTLNRIAIGVMARHLIGRRIAPDWDWQTEIGIRFWRHQFTKAMNHKDIGQGRAIYDSLQTETDDIYPVQTRDCDRPKGRWFYPDGITSDAVLLYLHGGGYTFNGPNSDRFAAMLAHHAGARLFMPLYRLTPDHPHPAQAEDALAAWRFVGKHAPAEKTVVIGDSAGGHMALTLLQSLKQERLAQPALCIALCPWTDIGARGRSLTDNNRYDLVQGWMALRFGEWLDPEGRYGREALSPISHDYAGLAPIYMQAGGREMLRDMIIDFAEVQAGNGADIMLDIWDDMPHDFQAYGSTKASSAKALARIRDAVHGHVDGGKLLATLPEITRTAHGCFDRGSGL</sequence>
<dbReference type="InterPro" id="IPR013094">
    <property type="entry name" value="AB_hydrolase_3"/>
</dbReference>
<name>A0A9X3UKZ8_9HYPH</name>
<dbReference type="InterPro" id="IPR050300">
    <property type="entry name" value="GDXG_lipolytic_enzyme"/>
</dbReference>
<keyword evidence="4" id="KW-1185">Reference proteome</keyword>
<gene>
    <name evidence="3" type="ORF">OQ273_17460</name>
</gene>
<dbReference type="Pfam" id="PF07859">
    <property type="entry name" value="Abhydrolase_3"/>
    <property type="match status" value="1"/>
</dbReference>
<evidence type="ECO:0000256" key="1">
    <source>
        <dbReference type="ARBA" id="ARBA00022801"/>
    </source>
</evidence>
<dbReference type="GO" id="GO:0016787">
    <property type="term" value="F:hydrolase activity"/>
    <property type="evidence" value="ECO:0007669"/>
    <property type="project" value="UniProtKB-KW"/>
</dbReference>
<feature type="domain" description="Alpha/beta hydrolase fold-3" evidence="2">
    <location>
        <begin position="109"/>
        <end position="307"/>
    </location>
</feature>
<reference evidence="3" key="1">
    <citation type="submission" date="2022-11" db="EMBL/GenBank/DDBJ databases">
        <title>Draft genome sequence of Hoeflea poritis E7-10 and Hoeflea prorocentri PM5-8, separated from scleractinian coral Porites lutea and marine dinoflagellate.</title>
        <authorList>
            <person name="Zhang G."/>
            <person name="Wei Q."/>
            <person name="Cai L."/>
        </authorList>
    </citation>
    <scope>NUCLEOTIDE SEQUENCE</scope>
    <source>
        <strain evidence="3">PM5-8</strain>
    </source>
</reference>
<dbReference type="Proteomes" id="UP001151234">
    <property type="component" value="Unassembled WGS sequence"/>
</dbReference>
<dbReference type="InterPro" id="IPR029058">
    <property type="entry name" value="AB_hydrolase_fold"/>
</dbReference>
<keyword evidence="1 3" id="KW-0378">Hydrolase</keyword>
<dbReference type="RefSeq" id="WP_267991867.1">
    <property type="nucleotide sequence ID" value="NZ_JAPJZI010000001.1"/>
</dbReference>
<dbReference type="Gene3D" id="3.40.50.1820">
    <property type="entry name" value="alpha/beta hydrolase"/>
    <property type="match status" value="1"/>
</dbReference>
<dbReference type="EMBL" id="JAPJZI010000001">
    <property type="protein sequence ID" value="MDA5400369.1"/>
    <property type="molecule type" value="Genomic_DNA"/>
</dbReference>
<dbReference type="PANTHER" id="PTHR48081">
    <property type="entry name" value="AB HYDROLASE SUPERFAMILY PROTEIN C4A8.06C"/>
    <property type="match status" value="1"/>
</dbReference>
<evidence type="ECO:0000259" key="2">
    <source>
        <dbReference type="Pfam" id="PF07859"/>
    </source>
</evidence>
<evidence type="ECO:0000313" key="4">
    <source>
        <dbReference type="Proteomes" id="UP001151234"/>
    </source>
</evidence>
<dbReference type="PANTHER" id="PTHR48081:SF8">
    <property type="entry name" value="ALPHA_BETA HYDROLASE FOLD-3 DOMAIN-CONTAINING PROTEIN-RELATED"/>
    <property type="match status" value="1"/>
</dbReference>
<organism evidence="3 4">
    <name type="scientific">Hoeflea prorocentri</name>
    <dbReference type="NCBI Taxonomy" id="1922333"/>
    <lineage>
        <taxon>Bacteria</taxon>
        <taxon>Pseudomonadati</taxon>
        <taxon>Pseudomonadota</taxon>
        <taxon>Alphaproteobacteria</taxon>
        <taxon>Hyphomicrobiales</taxon>
        <taxon>Rhizobiaceae</taxon>
        <taxon>Hoeflea</taxon>
    </lineage>
</organism>